<keyword evidence="7" id="KW-0285">Flavoprotein</keyword>
<feature type="domain" description="Pyridine nucleotide-disulphide oxidoreductase dimerisation" evidence="14">
    <location>
        <begin position="337"/>
        <end position="447"/>
    </location>
</feature>
<feature type="domain" description="FAD/NAD(P)-binding" evidence="15">
    <location>
        <begin position="5"/>
        <end position="317"/>
    </location>
</feature>
<evidence type="ECO:0000256" key="9">
    <source>
        <dbReference type="ARBA" id="ARBA00022857"/>
    </source>
</evidence>
<dbReference type="RefSeq" id="WP_051686746.1">
    <property type="nucleotide sequence ID" value="NZ_CP038017.1"/>
</dbReference>
<evidence type="ECO:0000256" key="12">
    <source>
        <dbReference type="ARBA" id="ARBA00031183"/>
    </source>
</evidence>
<feature type="binding site" evidence="13">
    <location>
        <position position="260"/>
    </location>
    <ligand>
        <name>NAD(+)</name>
        <dbReference type="ChEBI" id="CHEBI:57540"/>
    </ligand>
</feature>
<dbReference type="NCBIfam" id="NF003585">
    <property type="entry name" value="PRK05249.1"/>
    <property type="match status" value="1"/>
</dbReference>
<evidence type="ECO:0000256" key="13">
    <source>
        <dbReference type="PIRSR" id="PIRSR000350-3"/>
    </source>
</evidence>
<evidence type="ECO:0000256" key="7">
    <source>
        <dbReference type="ARBA" id="ARBA00022630"/>
    </source>
</evidence>
<evidence type="ECO:0000256" key="1">
    <source>
        <dbReference type="ARBA" id="ARBA00002842"/>
    </source>
</evidence>
<evidence type="ECO:0000256" key="4">
    <source>
        <dbReference type="ARBA" id="ARBA00012772"/>
    </source>
</evidence>
<dbReference type="PRINTS" id="PR00411">
    <property type="entry name" value="PNDRDTASEI"/>
</dbReference>
<dbReference type="InterPro" id="IPR004099">
    <property type="entry name" value="Pyr_nucl-diS_OxRdtase_dimer"/>
</dbReference>
<dbReference type="SUPFAM" id="SSF55424">
    <property type="entry name" value="FAD/NAD-linked reductases, dimerisation (C-terminal) domain"/>
    <property type="match status" value="1"/>
</dbReference>
<evidence type="ECO:0000259" key="15">
    <source>
        <dbReference type="Pfam" id="PF07992"/>
    </source>
</evidence>
<name>A0A6M3HXV2_9GAMM</name>
<accession>A0A6M3HXV2</accession>
<keyword evidence="6" id="KW-0963">Cytoplasm</keyword>
<dbReference type="Pfam" id="PF07992">
    <property type="entry name" value="Pyr_redox_2"/>
    <property type="match status" value="1"/>
</dbReference>
<dbReference type="AlphaFoldDB" id="A0A6M3HXV2"/>
<dbReference type="Gene3D" id="3.50.50.60">
    <property type="entry name" value="FAD/NAD(P)-binding domain"/>
    <property type="match status" value="2"/>
</dbReference>
<dbReference type="SUPFAM" id="SSF51905">
    <property type="entry name" value="FAD/NAD(P)-binding domain"/>
    <property type="match status" value="1"/>
</dbReference>
<comment type="subcellular location">
    <subcellularLocation>
        <location evidence="2">Cytoplasm</location>
    </subcellularLocation>
</comment>
<feature type="binding site" evidence="13">
    <location>
        <begin position="172"/>
        <end position="179"/>
    </location>
    <ligand>
        <name>NAD(+)</name>
        <dbReference type="ChEBI" id="CHEBI:57540"/>
    </ligand>
</feature>
<proteinExistence type="inferred from homology"/>
<evidence type="ECO:0000256" key="8">
    <source>
        <dbReference type="ARBA" id="ARBA00022827"/>
    </source>
</evidence>
<evidence type="ECO:0000256" key="10">
    <source>
        <dbReference type="ARBA" id="ARBA00023002"/>
    </source>
</evidence>
<keyword evidence="8 13" id="KW-0274">FAD</keyword>
<evidence type="ECO:0000256" key="5">
    <source>
        <dbReference type="ARBA" id="ARBA00016603"/>
    </source>
</evidence>
<keyword evidence="11 13" id="KW-0520">NAD</keyword>
<evidence type="ECO:0000259" key="14">
    <source>
        <dbReference type="Pfam" id="PF02852"/>
    </source>
</evidence>
<evidence type="ECO:0000256" key="11">
    <source>
        <dbReference type="ARBA" id="ARBA00023027"/>
    </source>
</evidence>
<evidence type="ECO:0000313" key="17">
    <source>
        <dbReference type="Proteomes" id="UP000503320"/>
    </source>
</evidence>
<organism evidence="16 17">
    <name type="scientific">Allofrancisella frigidaquae</name>
    <dbReference type="NCBI Taxonomy" id="1085644"/>
    <lineage>
        <taxon>Bacteria</taxon>
        <taxon>Pseudomonadati</taxon>
        <taxon>Pseudomonadota</taxon>
        <taxon>Gammaproteobacteria</taxon>
        <taxon>Thiotrichales</taxon>
        <taxon>Francisellaceae</taxon>
        <taxon>Allofrancisella</taxon>
    </lineage>
</organism>
<evidence type="ECO:0000313" key="16">
    <source>
        <dbReference type="EMBL" id="QIV94466.1"/>
    </source>
</evidence>
<dbReference type="Gene3D" id="3.30.390.30">
    <property type="match status" value="1"/>
</dbReference>
<dbReference type="Pfam" id="PF02852">
    <property type="entry name" value="Pyr_redox_dim"/>
    <property type="match status" value="1"/>
</dbReference>
<dbReference type="PANTHER" id="PTHR22912:SF93">
    <property type="entry name" value="SOLUBLE PYRIDINE NUCLEOTIDE TRANSHYDROGENASE"/>
    <property type="match status" value="1"/>
</dbReference>
<dbReference type="GO" id="GO:0004148">
    <property type="term" value="F:dihydrolipoyl dehydrogenase (NADH) activity"/>
    <property type="evidence" value="ECO:0007669"/>
    <property type="project" value="TreeGrafter"/>
</dbReference>
<feature type="binding site" evidence="13">
    <location>
        <position position="51"/>
    </location>
    <ligand>
        <name>FAD</name>
        <dbReference type="ChEBI" id="CHEBI:57692"/>
    </ligand>
</feature>
<dbReference type="FunFam" id="3.30.390.30:FF:000001">
    <property type="entry name" value="Dihydrolipoyl dehydrogenase"/>
    <property type="match status" value="1"/>
</dbReference>
<dbReference type="EMBL" id="CP038017">
    <property type="protein sequence ID" value="QIV94466.1"/>
    <property type="molecule type" value="Genomic_DNA"/>
</dbReference>
<keyword evidence="10 16" id="KW-0560">Oxidoreductase</keyword>
<comment type="function">
    <text evidence="1">Conversion of NADPH, generated by peripheral catabolic pathways, to NADH, which can enter the respiratory chain for energy generation.</text>
</comment>
<dbReference type="InterPro" id="IPR036188">
    <property type="entry name" value="FAD/NAD-bd_sf"/>
</dbReference>
<dbReference type="GO" id="GO:0006103">
    <property type="term" value="P:2-oxoglutarate metabolic process"/>
    <property type="evidence" value="ECO:0007669"/>
    <property type="project" value="TreeGrafter"/>
</dbReference>
<evidence type="ECO:0000256" key="2">
    <source>
        <dbReference type="ARBA" id="ARBA00004496"/>
    </source>
</evidence>
<gene>
    <name evidence="16" type="ORF">E3E15_03460</name>
</gene>
<dbReference type="GO" id="GO:0005829">
    <property type="term" value="C:cytosol"/>
    <property type="evidence" value="ECO:0007669"/>
    <property type="project" value="TreeGrafter"/>
</dbReference>
<reference evidence="16 17" key="1">
    <citation type="submission" date="2019-03" db="EMBL/GenBank/DDBJ databases">
        <title>Complete Genome Sequence of Allofrancisella frigidaquae Strain SYSU 10HL1970 Isolated from Water-Cooling Systems in China.</title>
        <authorList>
            <person name="Ohrman C."/>
            <person name="Uneklint I."/>
            <person name="Sjodin A."/>
        </authorList>
    </citation>
    <scope>NUCLEOTIDE SEQUENCE [LARGE SCALE GENOMIC DNA]</scope>
    <source>
        <strain evidence="16 17">SYSU 10HL1970</strain>
    </source>
</reference>
<dbReference type="InterPro" id="IPR001100">
    <property type="entry name" value="Pyr_nuc-diS_OxRdtase"/>
</dbReference>
<keyword evidence="13" id="KW-0547">Nucleotide-binding</keyword>
<dbReference type="InterPro" id="IPR023753">
    <property type="entry name" value="FAD/NAD-binding_dom"/>
</dbReference>
<feature type="binding site" evidence="13">
    <location>
        <begin position="134"/>
        <end position="136"/>
    </location>
    <ligand>
        <name>FAD</name>
        <dbReference type="ChEBI" id="CHEBI:57692"/>
    </ligand>
</feature>
<dbReference type="PIRSF" id="PIRSF000350">
    <property type="entry name" value="Mercury_reductase_MerA"/>
    <property type="match status" value="1"/>
</dbReference>
<dbReference type="Proteomes" id="UP000503320">
    <property type="component" value="Chromosome"/>
</dbReference>
<dbReference type="GO" id="GO:0003957">
    <property type="term" value="F:NAD(P)+ transhydrogenase (Si-specific) activity"/>
    <property type="evidence" value="ECO:0007669"/>
    <property type="project" value="UniProtKB-EC"/>
</dbReference>
<sequence length="472" mass="52005">MQYNYDIIIIGSGPGGEGAAMKATRNGKKVAIIEGDALGGGCTHWGTIPSKTLRQIAREIGMNGQKGNYDFPKMLEGAYQIADLQTEIKKNRFISHEIDIYYGFASFKDNHTIRISRKNGSTEIITAENFILATGSRPYHPSDIDFSHPRILDSDKILTLQDKNIKSISIYGAGVIGCEYASILRALDIHINLINTRDKLMSFLDDEIVENLTNHFCINQHIHLINNETYKSIQANDDYVTITLQSGRIIESDYVLFALGRSGNIEGLNLDKIGVQINPSRGQITVDDSYQTSVPNIYAVGDVIGPPSLASAAFNQGRFAATHIIDGSCNDKLVEDIPTGIYTRPEISSIGKTEQELIAEGVPYEVGRSYFKELARAQISKNKTGMLKILFNPDSGAILGIHCFGHRASEIIHIGQAIKAMPAEHNTIRYFLNTTFNYPTMAEAYRIAAIDGVNKAKLKKIAAEKAKTAKNN</sequence>
<keyword evidence="17" id="KW-1185">Reference proteome</keyword>
<comment type="cofactor">
    <cofactor evidence="13">
        <name>FAD</name>
        <dbReference type="ChEBI" id="CHEBI:57692"/>
    </cofactor>
    <text evidence="13">Binds 1 FAD per subunit.</text>
</comment>
<dbReference type="KEGG" id="afri:E3E15_03460"/>
<dbReference type="InterPro" id="IPR050151">
    <property type="entry name" value="Class-I_Pyr_Nuc-Dis_Oxidored"/>
</dbReference>
<dbReference type="PRINTS" id="PR00368">
    <property type="entry name" value="FADPNR"/>
</dbReference>
<evidence type="ECO:0000256" key="6">
    <source>
        <dbReference type="ARBA" id="ARBA00022490"/>
    </source>
</evidence>
<dbReference type="PANTHER" id="PTHR22912">
    <property type="entry name" value="DISULFIDE OXIDOREDUCTASE"/>
    <property type="match status" value="1"/>
</dbReference>
<dbReference type="EC" id="1.6.1.1" evidence="4"/>
<keyword evidence="9" id="KW-0521">NADP</keyword>
<dbReference type="GO" id="GO:0050660">
    <property type="term" value="F:flavin adenine dinucleotide binding"/>
    <property type="evidence" value="ECO:0007669"/>
    <property type="project" value="TreeGrafter"/>
</dbReference>
<evidence type="ECO:0000256" key="3">
    <source>
        <dbReference type="ARBA" id="ARBA00007532"/>
    </source>
</evidence>
<feature type="binding site" evidence="13">
    <location>
        <position position="302"/>
    </location>
    <ligand>
        <name>FAD</name>
        <dbReference type="ChEBI" id="CHEBI:57692"/>
    </ligand>
</feature>
<dbReference type="InterPro" id="IPR016156">
    <property type="entry name" value="FAD/NAD-linked_Rdtase_dimer_sf"/>
</dbReference>
<comment type="similarity">
    <text evidence="3">Belongs to the class-I pyridine nucleotide-disulfide oxidoreductase family.</text>
</comment>
<protein>
    <recommendedName>
        <fullName evidence="5">Soluble pyridine nucleotide transhydrogenase</fullName>
        <ecNumber evidence="4">1.6.1.1</ecNumber>
    </recommendedName>
    <alternativeName>
        <fullName evidence="12">NAD(P)(+) transhydrogenase [B-specific]</fullName>
    </alternativeName>
</protein>